<proteinExistence type="predicted"/>
<dbReference type="SMART" id="SM00382">
    <property type="entry name" value="AAA"/>
    <property type="match status" value="1"/>
</dbReference>
<dbReference type="PANTHER" id="PTHR42759:SF1">
    <property type="entry name" value="MAGNESIUM-CHELATASE SUBUNIT CHLD"/>
    <property type="match status" value="1"/>
</dbReference>
<dbReference type="AlphaFoldDB" id="A0A419F082"/>
<dbReference type="InterPro" id="IPR003593">
    <property type="entry name" value="AAA+_ATPase"/>
</dbReference>
<reference evidence="2 3" key="1">
    <citation type="journal article" date="2017" name="ISME J.">
        <title>Energy and carbon metabolisms in a deep terrestrial subsurface fluid microbial community.</title>
        <authorList>
            <person name="Momper L."/>
            <person name="Jungbluth S.P."/>
            <person name="Lee M.D."/>
            <person name="Amend J.P."/>
        </authorList>
    </citation>
    <scope>NUCLEOTIDE SEQUENCE [LARGE SCALE GENOMIC DNA]</scope>
    <source>
        <strain evidence="2">SURF_17</strain>
    </source>
</reference>
<dbReference type="Gene3D" id="3.40.50.300">
    <property type="entry name" value="P-loop containing nucleotide triphosphate hydrolases"/>
    <property type="match status" value="1"/>
</dbReference>
<accession>A0A419F082</accession>
<dbReference type="GO" id="GO:0016887">
    <property type="term" value="F:ATP hydrolysis activity"/>
    <property type="evidence" value="ECO:0007669"/>
    <property type="project" value="InterPro"/>
</dbReference>
<dbReference type="InterPro" id="IPR011704">
    <property type="entry name" value="ATPase_dyneun-rel_AAA"/>
</dbReference>
<dbReference type="CDD" id="cd00009">
    <property type="entry name" value="AAA"/>
    <property type="match status" value="1"/>
</dbReference>
<gene>
    <name evidence="2" type="ORF">C4532_07985</name>
</gene>
<evidence type="ECO:0000259" key="1">
    <source>
        <dbReference type="SMART" id="SM00382"/>
    </source>
</evidence>
<dbReference type="EMBL" id="QZKI01000061">
    <property type="protein sequence ID" value="RJP71244.1"/>
    <property type="molecule type" value="Genomic_DNA"/>
</dbReference>
<dbReference type="Pfam" id="PF07728">
    <property type="entry name" value="AAA_5"/>
    <property type="match status" value="1"/>
</dbReference>
<dbReference type="InterPro" id="IPR050764">
    <property type="entry name" value="CbbQ/NirQ/NorQ/GpvN"/>
</dbReference>
<organism evidence="2 3">
    <name type="scientific">Candidatus Abyssobacteria bacterium SURF_17</name>
    <dbReference type="NCBI Taxonomy" id="2093361"/>
    <lineage>
        <taxon>Bacteria</taxon>
        <taxon>Pseudomonadati</taxon>
        <taxon>Candidatus Hydrogenedentota</taxon>
        <taxon>Candidatus Abyssobacteria</taxon>
    </lineage>
</organism>
<evidence type="ECO:0000313" key="3">
    <source>
        <dbReference type="Proteomes" id="UP000285961"/>
    </source>
</evidence>
<dbReference type="PANTHER" id="PTHR42759">
    <property type="entry name" value="MOXR FAMILY PROTEIN"/>
    <property type="match status" value="1"/>
</dbReference>
<feature type="domain" description="AAA+ ATPase" evidence="1">
    <location>
        <begin position="29"/>
        <end position="206"/>
    </location>
</feature>
<name>A0A419F082_9BACT</name>
<dbReference type="SUPFAM" id="SSF52540">
    <property type="entry name" value="P-loop containing nucleoside triphosphate hydrolases"/>
    <property type="match status" value="1"/>
</dbReference>
<dbReference type="Proteomes" id="UP000285961">
    <property type="component" value="Unassembled WGS sequence"/>
</dbReference>
<protein>
    <submittedName>
        <fullName evidence="2">MoxR family ATPase</fullName>
    </submittedName>
</protein>
<dbReference type="InterPro" id="IPR027417">
    <property type="entry name" value="P-loop_NTPase"/>
</dbReference>
<comment type="caution">
    <text evidence="2">The sequence shown here is derived from an EMBL/GenBank/DDBJ whole genome shotgun (WGS) entry which is preliminary data.</text>
</comment>
<dbReference type="GO" id="GO:0005524">
    <property type="term" value="F:ATP binding"/>
    <property type="evidence" value="ECO:0007669"/>
    <property type="project" value="InterPro"/>
</dbReference>
<evidence type="ECO:0000313" key="2">
    <source>
        <dbReference type="EMBL" id="RJP71244.1"/>
    </source>
</evidence>
<sequence length="309" mass="35318">MARLDEFRGSDKYILDDDLAKAFLIARILGKPLLLEGEPGTGKTKLAQEYAQHVGLPIYEFPVTSESKVTHLVSNFDDVMRLMDSQAVIANAQMERAGLSTRIDLRGRKIDDLKHYVRLGPLTQAYKNPNSVLLIDEVDKAPREFPNNLLYVINDRKVIIPETGEMIETTLETMPSIVITSNHEQDLPAPFIRRCVYHYIEFPNPQRMREIVRLHHPDANESLVESAITIFYQLRELGLQRKPSTSEILDWLTYLKRDGDVSPDKLNHLEGYQALVKHKDDLPVLDAVKRYGIESVRASKSPKSPYLNR</sequence>